<comment type="caution">
    <text evidence="10">The sequence shown here is derived from an EMBL/GenBank/DDBJ whole genome shotgun (WGS) entry which is preliminary data.</text>
</comment>
<dbReference type="InterPro" id="IPR017956">
    <property type="entry name" value="AT_hook_DNA-bd_motif"/>
</dbReference>
<organism evidence="10 11">
    <name type="scientific">Glycine soja</name>
    <name type="common">Wild soybean</name>
    <dbReference type="NCBI Taxonomy" id="3848"/>
    <lineage>
        <taxon>Eukaryota</taxon>
        <taxon>Viridiplantae</taxon>
        <taxon>Streptophyta</taxon>
        <taxon>Embryophyta</taxon>
        <taxon>Tracheophyta</taxon>
        <taxon>Spermatophyta</taxon>
        <taxon>Magnoliopsida</taxon>
        <taxon>eudicotyledons</taxon>
        <taxon>Gunneridae</taxon>
        <taxon>Pentapetalae</taxon>
        <taxon>rosids</taxon>
        <taxon>fabids</taxon>
        <taxon>Fabales</taxon>
        <taxon>Fabaceae</taxon>
        <taxon>Papilionoideae</taxon>
        <taxon>50 kb inversion clade</taxon>
        <taxon>NPAAA clade</taxon>
        <taxon>indigoferoid/millettioid clade</taxon>
        <taxon>Phaseoleae</taxon>
        <taxon>Glycine</taxon>
        <taxon>Glycine subgen. Soja</taxon>
    </lineage>
</organism>
<feature type="domain" description="PPC" evidence="9">
    <location>
        <begin position="121"/>
        <end position="262"/>
    </location>
</feature>
<accession>A0A445INZ8</accession>
<evidence type="ECO:0000256" key="2">
    <source>
        <dbReference type="ARBA" id="ARBA00004123"/>
    </source>
</evidence>
<feature type="region of interest" description="Disordered" evidence="8">
    <location>
        <begin position="299"/>
        <end position="330"/>
    </location>
</feature>
<dbReference type="Gene3D" id="3.30.1330.80">
    <property type="entry name" value="Hypothetical protein, similar to alpha- acetolactate decarboxylase, domain 2"/>
    <property type="match status" value="1"/>
</dbReference>
<comment type="subcellular location">
    <subcellularLocation>
        <location evidence="2 7">Nucleus</location>
    </subcellularLocation>
</comment>
<dbReference type="AlphaFoldDB" id="A0A445INZ8"/>
<dbReference type="GO" id="GO:0005634">
    <property type="term" value="C:nucleus"/>
    <property type="evidence" value="ECO:0007669"/>
    <property type="project" value="UniProtKB-SubCell"/>
</dbReference>
<dbReference type="PANTHER" id="PTHR31500:SF18">
    <property type="entry name" value="AT-HOOK MOTIF NUCLEAR-LOCALIZED PROTEIN 3"/>
    <property type="match status" value="1"/>
</dbReference>
<proteinExistence type="predicted"/>
<evidence type="ECO:0000256" key="4">
    <source>
        <dbReference type="ARBA" id="ARBA00023125"/>
    </source>
</evidence>
<dbReference type="SUPFAM" id="SSF117856">
    <property type="entry name" value="AF0104/ALDC/Ptd012-like"/>
    <property type="match status" value="1"/>
</dbReference>
<evidence type="ECO:0000256" key="5">
    <source>
        <dbReference type="ARBA" id="ARBA00023163"/>
    </source>
</evidence>
<keyword evidence="4 7" id="KW-0238">DNA-binding</keyword>
<keyword evidence="11" id="KW-1185">Reference proteome</keyword>
<evidence type="ECO:0000313" key="10">
    <source>
        <dbReference type="EMBL" id="RZB87806.1"/>
    </source>
</evidence>
<evidence type="ECO:0000256" key="6">
    <source>
        <dbReference type="ARBA" id="ARBA00023242"/>
    </source>
</evidence>
<dbReference type="FunFam" id="3.30.1330.80:FF:000003">
    <property type="entry name" value="AT-hook motif nuclear-localized protein 1-like"/>
    <property type="match status" value="1"/>
</dbReference>
<keyword evidence="6 7" id="KW-0539">Nucleus</keyword>
<comment type="domain">
    <text evidence="7">The PPC domain mediates interactions between AHL proteins.</text>
</comment>
<feature type="compositionally biased region" description="Basic and acidic residues" evidence="8">
    <location>
        <begin position="307"/>
        <end position="319"/>
    </location>
</feature>
<protein>
    <recommendedName>
        <fullName evidence="7">AT-hook motif nuclear-localized protein</fullName>
    </recommendedName>
</protein>
<evidence type="ECO:0000259" key="9">
    <source>
        <dbReference type="PROSITE" id="PS51742"/>
    </source>
</evidence>
<dbReference type="Pfam" id="PF03479">
    <property type="entry name" value="PCC"/>
    <property type="match status" value="1"/>
</dbReference>
<reference evidence="10 11" key="1">
    <citation type="submission" date="2018-09" db="EMBL/GenBank/DDBJ databases">
        <title>A high-quality reference genome of wild soybean provides a powerful tool to mine soybean genomes.</title>
        <authorList>
            <person name="Xie M."/>
            <person name="Chung C.Y.L."/>
            <person name="Li M.-W."/>
            <person name="Wong F.-L."/>
            <person name="Chan T.-F."/>
            <person name="Lam H.-M."/>
        </authorList>
    </citation>
    <scope>NUCLEOTIDE SEQUENCE [LARGE SCALE GENOMIC DNA]</scope>
    <source>
        <strain evidence="11">cv. W05</strain>
        <tissue evidence="10">Hypocotyl of etiolated seedlings</tissue>
    </source>
</reference>
<feature type="region of interest" description="Disordered" evidence="8">
    <location>
        <begin position="30"/>
        <end position="61"/>
    </location>
</feature>
<dbReference type="CDD" id="cd11378">
    <property type="entry name" value="DUF296"/>
    <property type="match status" value="1"/>
</dbReference>
<dbReference type="Proteomes" id="UP000289340">
    <property type="component" value="Chromosome 10"/>
</dbReference>
<dbReference type="PROSITE" id="PS51742">
    <property type="entry name" value="PPC"/>
    <property type="match status" value="1"/>
</dbReference>
<dbReference type="SMR" id="A0A445INZ8"/>
<evidence type="ECO:0000256" key="8">
    <source>
        <dbReference type="SAM" id="MobiDB-lite"/>
    </source>
</evidence>
<dbReference type="PANTHER" id="PTHR31500">
    <property type="entry name" value="AT-HOOK MOTIF NUCLEAR-LOCALIZED PROTEIN 9"/>
    <property type="match status" value="1"/>
</dbReference>
<evidence type="ECO:0000313" key="11">
    <source>
        <dbReference type="Proteomes" id="UP000289340"/>
    </source>
</evidence>
<gene>
    <name evidence="10" type="ORF">D0Y65_027384</name>
</gene>
<evidence type="ECO:0000256" key="7">
    <source>
        <dbReference type="RuleBase" id="RU367031"/>
    </source>
</evidence>
<name>A0A445INZ8_GLYSO</name>
<keyword evidence="3 7" id="KW-0805">Transcription regulation</keyword>
<dbReference type="SMART" id="SM00384">
    <property type="entry name" value="AT_hook"/>
    <property type="match status" value="2"/>
</dbReference>
<keyword evidence="5 7" id="KW-0804">Transcription</keyword>
<evidence type="ECO:0000256" key="1">
    <source>
        <dbReference type="ARBA" id="ARBA00003687"/>
    </source>
</evidence>
<feature type="compositionally biased region" description="Polar residues" evidence="8">
    <location>
        <begin position="320"/>
        <end position="330"/>
    </location>
</feature>
<dbReference type="InterPro" id="IPR039605">
    <property type="entry name" value="AHL"/>
</dbReference>
<dbReference type="EMBL" id="QZWG01000010">
    <property type="protein sequence ID" value="RZB87806.1"/>
    <property type="molecule type" value="Genomic_DNA"/>
</dbReference>
<dbReference type="GO" id="GO:0003680">
    <property type="term" value="F:minor groove of adenine-thymine-rich DNA binding"/>
    <property type="evidence" value="ECO:0007669"/>
    <property type="project" value="UniProtKB-UniRule"/>
</dbReference>
<dbReference type="Gramene" id="XM_028330086.1">
    <property type="protein sequence ID" value="XP_028185887.1"/>
    <property type="gene ID" value="LOC114372502"/>
</dbReference>
<comment type="function">
    <text evidence="1 7">Transcription factor that specifically binds AT-rich DNA sequences related to the nuclear matrix attachment regions (MARs).</text>
</comment>
<sequence>MEGRENFGVVVGDEAPESFHVAPRIENNLDFSRATVPAPAPPTEGKKKRGRPRKYGPDGKPALGAVTALSPMPISSSIPLTGEFSAWKRGRGRPVESIKKSSFKFEVESPGPGEGIAYSVGANFTPHVLTVNAGEDVTMKIMSFSQQGSRAICILSATGTISNVTLRQPSSCGGTLTYEGRFEILSLSGSFMPTENGVTRSRSGGMSVSLAGPDGRVMGGGLAGLLVAAGPVQVVVASFLPGHQLEHKTKKQRVGHVSTISPSPVNLITSEEIIVSFGGVKPIMTPAAFQEENIASFNNGQDYRNSSVDDKDPLPEKESNLSQSNAEAVC</sequence>
<evidence type="ECO:0000256" key="3">
    <source>
        <dbReference type="ARBA" id="ARBA00023015"/>
    </source>
</evidence>
<dbReference type="InterPro" id="IPR005175">
    <property type="entry name" value="PPC_dom"/>
</dbReference>